<feature type="signal peptide" evidence="2">
    <location>
        <begin position="1"/>
        <end position="21"/>
    </location>
</feature>
<dbReference type="EMBL" id="JAADJG010000555">
    <property type="protein sequence ID" value="KAF4444271.1"/>
    <property type="molecule type" value="Genomic_DNA"/>
</dbReference>
<evidence type="ECO:0000256" key="2">
    <source>
        <dbReference type="SAM" id="SignalP"/>
    </source>
</evidence>
<comment type="caution">
    <text evidence="4">The sequence shown here is derived from an EMBL/GenBank/DDBJ whole genome shotgun (WGS) entry which is preliminary data.</text>
</comment>
<evidence type="ECO:0000313" key="4">
    <source>
        <dbReference type="EMBL" id="KAF4444271.1"/>
    </source>
</evidence>
<evidence type="ECO:0000313" key="5">
    <source>
        <dbReference type="Proteomes" id="UP000605986"/>
    </source>
</evidence>
<evidence type="ECO:0000259" key="3">
    <source>
        <dbReference type="PROSITE" id="PS50948"/>
    </source>
</evidence>
<protein>
    <recommendedName>
        <fullName evidence="3">Apple domain-containing protein</fullName>
    </recommendedName>
</protein>
<gene>
    <name evidence="4" type="ORF">F53441_11179</name>
</gene>
<accession>A0A8H4NTZ1</accession>
<dbReference type="Gene3D" id="2.60.120.260">
    <property type="entry name" value="Galactose-binding domain-like"/>
    <property type="match status" value="1"/>
</dbReference>
<dbReference type="AlphaFoldDB" id="A0A8H4NTZ1"/>
<organism evidence="4 5">
    <name type="scientific">Fusarium austroafricanum</name>
    <dbReference type="NCBI Taxonomy" id="2364996"/>
    <lineage>
        <taxon>Eukaryota</taxon>
        <taxon>Fungi</taxon>
        <taxon>Dikarya</taxon>
        <taxon>Ascomycota</taxon>
        <taxon>Pezizomycotina</taxon>
        <taxon>Sordariomycetes</taxon>
        <taxon>Hypocreomycetidae</taxon>
        <taxon>Hypocreales</taxon>
        <taxon>Nectriaceae</taxon>
        <taxon>Fusarium</taxon>
        <taxon>Fusarium concolor species complex</taxon>
    </lineage>
</organism>
<dbReference type="InterPro" id="IPR003609">
    <property type="entry name" value="Pan_app"/>
</dbReference>
<name>A0A8H4NTZ1_9HYPO</name>
<reference evidence="4" key="1">
    <citation type="submission" date="2020-01" db="EMBL/GenBank/DDBJ databases">
        <title>Identification and distribution of gene clusters putatively required for synthesis of sphingolipid metabolism inhibitors in phylogenetically diverse species of the filamentous fungus Fusarium.</title>
        <authorList>
            <person name="Kim H.-S."/>
            <person name="Busman M."/>
            <person name="Brown D.W."/>
            <person name="Divon H."/>
            <person name="Uhlig S."/>
            <person name="Proctor R.H."/>
        </authorList>
    </citation>
    <scope>NUCLEOTIDE SEQUENCE</scope>
    <source>
        <strain evidence="4">NRRL 53441</strain>
    </source>
</reference>
<evidence type="ECO:0000256" key="1">
    <source>
        <dbReference type="SAM" id="MobiDB-lite"/>
    </source>
</evidence>
<dbReference type="OrthoDB" id="5153173at2759"/>
<keyword evidence="5" id="KW-1185">Reference proteome</keyword>
<feature type="compositionally biased region" description="Low complexity" evidence="1">
    <location>
        <begin position="42"/>
        <end position="78"/>
    </location>
</feature>
<sequence length="407" mass="44657">MARHLVHSFVLAAVLSPFVNAGPCKPSPPTSSTAVLATTTPESSAATGSATLSGSTTLSGSSTETSVTISESGSSTATSLAATTTESTCSIEDHPVYTDPFYASYTASEGLPDATTTTAAATSTAGADFQCQDNLKNPAPKGLMCAEAGNAQGFSNGWRYMGGGPADSLMNCYKACMETQNCQTIMFQENQFCELYRGTVTSVDDECNDYDYYDIDCFCETDVTRAPTCEYSNPIKNGDWGNGRLEPWVLDPNSERDPIDVKIVPGGQDGSGYRLQTANFHADKSMWLYQDIEACPGARFHCTYYWWWDKYYGIRQTNGNKLVPYLRIYEGDYNVVGNRWPESDDDTQRWVPAEIYFTMPSSGRTTIWYIASSPQGEWINTSEDPCKANWVHRPNAFRMSSMSCTAY</sequence>
<feature type="chain" id="PRO_5034396525" description="Apple domain-containing protein" evidence="2">
    <location>
        <begin position="22"/>
        <end position="407"/>
    </location>
</feature>
<feature type="region of interest" description="Disordered" evidence="1">
    <location>
        <begin position="22"/>
        <end position="78"/>
    </location>
</feature>
<keyword evidence="2" id="KW-0732">Signal</keyword>
<feature type="domain" description="Apple" evidence="3">
    <location>
        <begin position="145"/>
        <end position="217"/>
    </location>
</feature>
<dbReference type="PROSITE" id="PS50948">
    <property type="entry name" value="PAN"/>
    <property type="match status" value="1"/>
</dbReference>
<dbReference type="Proteomes" id="UP000605986">
    <property type="component" value="Unassembled WGS sequence"/>
</dbReference>
<feature type="compositionally biased region" description="Polar residues" evidence="1">
    <location>
        <begin position="30"/>
        <end position="41"/>
    </location>
</feature>
<proteinExistence type="predicted"/>